<dbReference type="InterPro" id="IPR001309">
    <property type="entry name" value="Pept_C14_p20"/>
</dbReference>
<accession>A0ABQ4SVR2</accession>
<comment type="similarity">
    <text evidence="1">Belongs to the peptidase C14A family.</text>
</comment>
<dbReference type="SMART" id="SM00115">
    <property type="entry name" value="CASc"/>
    <property type="match status" value="1"/>
</dbReference>
<dbReference type="Gene3D" id="3.40.50.1460">
    <property type="match status" value="1"/>
</dbReference>
<name>A0ABQ4SVR2_9HYPH</name>
<dbReference type="PANTHER" id="PTHR22576:SF37">
    <property type="entry name" value="MUCOSA-ASSOCIATED LYMPHOID TISSUE LYMPHOMA TRANSLOCATION PROTEIN 1"/>
    <property type="match status" value="1"/>
</dbReference>
<dbReference type="PROSITE" id="PS50208">
    <property type="entry name" value="CASPASE_P20"/>
    <property type="match status" value="1"/>
</dbReference>
<dbReference type="EMBL" id="BPQR01000043">
    <property type="protein sequence ID" value="GJE07286.1"/>
    <property type="molecule type" value="Genomic_DNA"/>
</dbReference>
<dbReference type="InterPro" id="IPR052039">
    <property type="entry name" value="Caspase-related_regulators"/>
</dbReference>
<comment type="caution">
    <text evidence="3">The sequence shown here is derived from an EMBL/GenBank/DDBJ whole genome shotgun (WGS) entry which is preliminary data.</text>
</comment>
<dbReference type="InterPro" id="IPR011600">
    <property type="entry name" value="Pept_C14_caspase"/>
</dbReference>
<dbReference type="InterPro" id="IPR006597">
    <property type="entry name" value="Sel1-like"/>
</dbReference>
<organism evidence="3 4">
    <name type="scientific">Methylobacterium jeotgali</name>
    <dbReference type="NCBI Taxonomy" id="381630"/>
    <lineage>
        <taxon>Bacteria</taxon>
        <taxon>Pseudomonadati</taxon>
        <taxon>Pseudomonadota</taxon>
        <taxon>Alphaproteobacteria</taxon>
        <taxon>Hyphomicrobiales</taxon>
        <taxon>Methylobacteriaceae</taxon>
        <taxon>Methylobacterium</taxon>
    </lineage>
</organism>
<feature type="domain" description="Caspase family p20" evidence="2">
    <location>
        <begin position="48"/>
        <end position="125"/>
    </location>
</feature>
<protein>
    <recommendedName>
        <fullName evidence="2">Caspase family p20 domain-containing protein</fullName>
    </recommendedName>
</protein>
<evidence type="ECO:0000259" key="2">
    <source>
        <dbReference type="PROSITE" id="PS50208"/>
    </source>
</evidence>
<dbReference type="Proteomes" id="UP001055102">
    <property type="component" value="Unassembled WGS sequence"/>
</dbReference>
<dbReference type="Gene3D" id="1.25.40.10">
    <property type="entry name" value="Tetratricopeptide repeat domain"/>
    <property type="match status" value="2"/>
</dbReference>
<dbReference type="SUPFAM" id="SSF81901">
    <property type="entry name" value="HCP-like"/>
    <property type="match status" value="1"/>
</dbReference>
<dbReference type="InterPro" id="IPR029030">
    <property type="entry name" value="Caspase-like_dom_sf"/>
</dbReference>
<dbReference type="SUPFAM" id="SSF52129">
    <property type="entry name" value="Caspase-like"/>
    <property type="match status" value="1"/>
</dbReference>
<evidence type="ECO:0000313" key="4">
    <source>
        <dbReference type="Proteomes" id="UP001055102"/>
    </source>
</evidence>
<dbReference type="Pfam" id="PF00656">
    <property type="entry name" value="Peptidase_C14"/>
    <property type="match status" value="1"/>
</dbReference>
<evidence type="ECO:0000313" key="3">
    <source>
        <dbReference type="EMBL" id="GJE07286.1"/>
    </source>
</evidence>
<reference evidence="3" key="2">
    <citation type="submission" date="2021-08" db="EMBL/GenBank/DDBJ databases">
        <authorList>
            <person name="Tani A."/>
            <person name="Ola A."/>
            <person name="Ogura Y."/>
            <person name="Katsura K."/>
            <person name="Hayashi T."/>
        </authorList>
    </citation>
    <scope>NUCLEOTIDE SEQUENCE</scope>
    <source>
        <strain evidence="3">LMG 23639</strain>
    </source>
</reference>
<evidence type="ECO:0000256" key="1">
    <source>
        <dbReference type="ARBA" id="ARBA00010134"/>
    </source>
</evidence>
<dbReference type="SMART" id="SM00671">
    <property type="entry name" value="SEL1"/>
    <property type="match status" value="5"/>
</dbReference>
<dbReference type="PANTHER" id="PTHR22576">
    <property type="entry name" value="MUCOSA ASSOCIATED LYMPHOID TISSUE LYMPHOMA TRANSLOCATION PROTEIN 1/PARACASPASE"/>
    <property type="match status" value="1"/>
</dbReference>
<dbReference type="Pfam" id="PF08238">
    <property type="entry name" value="Sel1"/>
    <property type="match status" value="5"/>
</dbReference>
<gene>
    <name evidence="3" type="ORF">AOPFMNJM_2612</name>
</gene>
<dbReference type="InterPro" id="IPR015917">
    <property type="entry name" value="Pept_C14A"/>
</dbReference>
<dbReference type="InterPro" id="IPR011990">
    <property type="entry name" value="TPR-like_helical_dom_sf"/>
</dbReference>
<proteinExistence type="inferred from homology"/>
<keyword evidence="4" id="KW-1185">Reference proteome</keyword>
<reference evidence="3" key="1">
    <citation type="journal article" date="2021" name="Front. Microbiol.">
        <title>Comprehensive Comparative Genomics and Phenotyping of Methylobacterium Species.</title>
        <authorList>
            <person name="Alessa O."/>
            <person name="Ogura Y."/>
            <person name="Fujitani Y."/>
            <person name="Takami H."/>
            <person name="Hayashi T."/>
            <person name="Sahin N."/>
            <person name="Tani A."/>
        </authorList>
    </citation>
    <scope>NUCLEOTIDE SEQUENCE</scope>
    <source>
        <strain evidence="3">LMG 23639</strain>
    </source>
</reference>
<sequence>MLWLALSRWSRTGSRGRPGSERPVTARRAGLAGLLLAALLAAAPARAETRVALVIGNAAYRGLGPLVNPANDAGDVAAALKARSFEVLQGTDLDRQAMERLLAAFLAKAREADLSLFYYAGHGFQVDRQNYLVPVDAAIRSRDDVEGQTISLQALTAALQGGRGNHLVFLDACRNNPLRGAAAARGEADANLKDGLAKVEDTAGFLFAYATRPDHVAFDGGGRNSPYAQAFLGHLGTRGQEIGATMIAVRNDVIAATGGFQVPLEISSLTRQIQLVPGRPEAVSPETQLWQLAATSRDPALLRIYLTRFSDGAHAGEVKAMLKVASADPAVGIPRSTPDDSLGDDRLWDFAQRSRLRPLVEFYLAKRPDGRHVAAANALLQSLPSAQDAEAEPEAVCERATTHPRDATANMPGVPLSELAANAGPAIEACTRARRNHPEMPHYAALLARALAAAGRREEAVALYREAAERGNLRAQVSLGLILETGDGAPRDPKAAMALYERAAEGGSPDGAINLAVALMEGTGAQKDTKRAVQLLRKAAEAGSAIATYNLGVLSQDGTIPEPGAALGHFERAAELGDPRGFVPAAILLDEGRGVPKDPGRAADLLLRGVASDSGEAMNQIVGRSAAWSKETIRAVQDRLKRVGYYAGPVDGRGGPRMRTPLQEWRRIGSVELR</sequence>